<dbReference type="PROSITE" id="PS51318">
    <property type="entry name" value="TAT"/>
    <property type="match status" value="1"/>
</dbReference>
<keyword evidence="4" id="KW-0564">Palmitate</keyword>
<dbReference type="EMBL" id="JAKNCJ010000002">
    <property type="protein sequence ID" value="MCL6423179.1"/>
    <property type="molecule type" value="Genomic_DNA"/>
</dbReference>
<organism evidence="8 9">
    <name type="scientific">Brachybacterium equifaecis</name>
    <dbReference type="NCBI Taxonomy" id="2910770"/>
    <lineage>
        <taxon>Bacteria</taxon>
        <taxon>Bacillati</taxon>
        <taxon>Actinomycetota</taxon>
        <taxon>Actinomycetes</taxon>
        <taxon>Micrococcales</taxon>
        <taxon>Dermabacteraceae</taxon>
        <taxon>Brachybacterium</taxon>
    </lineage>
</organism>
<accession>A0ABT0QZU2</accession>
<evidence type="ECO:0000256" key="2">
    <source>
        <dbReference type="ARBA" id="ARBA00022729"/>
    </source>
</evidence>
<feature type="chain" id="PRO_5046309862" description="Lipoprotein" evidence="7">
    <location>
        <begin position="24"/>
        <end position="283"/>
    </location>
</feature>
<reference evidence="8" key="1">
    <citation type="submission" date="2022-02" db="EMBL/GenBank/DDBJ databases">
        <authorList>
            <person name="Lee M."/>
            <person name="Kim S.-J."/>
            <person name="Jung M.-Y."/>
        </authorList>
    </citation>
    <scope>NUCLEOTIDE SEQUENCE</scope>
    <source>
        <strain evidence="8">JHP9</strain>
    </source>
</reference>
<comment type="similarity">
    <text evidence="6">Belongs to the nlpA lipoprotein family.</text>
</comment>
<name>A0ABT0QZU2_9MICO</name>
<evidence type="ECO:0000313" key="8">
    <source>
        <dbReference type="EMBL" id="MCL6423179.1"/>
    </source>
</evidence>
<evidence type="ECO:0000256" key="6">
    <source>
        <dbReference type="PIRNR" id="PIRNR002854"/>
    </source>
</evidence>
<dbReference type="RefSeq" id="WP_249737268.1">
    <property type="nucleotide sequence ID" value="NZ_JAKNCJ010000002.1"/>
</dbReference>
<keyword evidence="5 6" id="KW-0449">Lipoprotein</keyword>
<feature type="signal peptide" evidence="7">
    <location>
        <begin position="1"/>
        <end position="23"/>
    </location>
</feature>
<dbReference type="InterPro" id="IPR004872">
    <property type="entry name" value="Lipoprotein_NlpA"/>
</dbReference>
<dbReference type="SUPFAM" id="SSF53850">
    <property type="entry name" value="Periplasmic binding protein-like II"/>
    <property type="match status" value="1"/>
</dbReference>
<dbReference type="PROSITE" id="PS51257">
    <property type="entry name" value="PROKAR_LIPOPROTEIN"/>
    <property type="match status" value="1"/>
</dbReference>
<sequence length="283" mass="29871">MTRFTRRSVLAASGAGSAALALAACGAGGSATEGPKEEGGVTAITVGASPAPHAEILKFVSDNLAEAAKLKLTITEYTDYIIPNQVLESGEIDANYFQNVPYLETQVEENGYQFHGYAGIHIEPLGLYSATLKSIDELPEGGEIAIANDPTNRGRGLGLLASYDIITLKDGVKVTAATPADVAENPKNLVFTEIEAAQIPRALGDFAAGVVNGNYALEAGIKPSEEALILEKNEDSPYANMLVVREADKDNAALVKLDELLHSAEVKKFIEDTYTDGSVIPAF</sequence>
<evidence type="ECO:0000256" key="3">
    <source>
        <dbReference type="ARBA" id="ARBA00023136"/>
    </source>
</evidence>
<keyword evidence="3" id="KW-0472">Membrane</keyword>
<dbReference type="CDD" id="cd13597">
    <property type="entry name" value="PBP2_lipoprotein_Tp32"/>
    <property type="match status" value="1"/>
</dbReference>
<dbReference type="PANTHER" id="PTHR30429">
    <property type="entry name" value="D-METHIONINE-BINDING LIPOPROTEIN METQ"/>
    <property type="match status" value="1"/>
</dbReference>
<evidence type="ECO:0000256" key="7">
    <source>
        <dbReference type="SAM" id="SignalP"/>
    </source>
</evidence>
<keyword evidence="9" id="KW-1185">Reference proteome</keyword>
<comment type="subcellular location">
    <subcellularLocation>
        <location evidence="1">Membrane</location>
        <topology evidence="1">Lipid-anchor</topology>
    </subcellularLocation>
</comment>
<evidence type="ECO:0000256" key="1">
    <source>
        <dbReference type="ARBA" id="ARBA00004635"/>
    </source>
</evidence>
<dbReference type="Gene3D" id="3.40.190.10">
    <property type="entry name" value="Periplasmic binding protein-like II"/>
    <property type="match status" value="2"/>
</dbReference>
<dbReference type="PIRSF" id="PIRSF002854">
    <property type="entry name" value="MetQ"/>
    <property type="match status" value="1"/>
</dbReference>
<comment type="caution">
    <text evidence="8">The sequence shown here is derived from an EMBL/GenBank/DDBJ whole genome shotgun (WGS) entry which is preliminary data.</text>
</comment>
<proteinExistence type="inferred from homology"/>
<dbReference type="PANTHER" id="PTHR30429:SF0">
    <property type="entry name" value="METHIONINE-BINDING LIPOPROTEIN METQ"/>
    <property type="match status" value="1"/>
</dbReference>
<dbReference type="InterPro" id="IPR006311">
    <property type="entry name" value="TAT_signal"/>
</dbReference>
<evidence type="ECO:0000313" key="9">
    <source>
        <dbReference type="Proteomes" id="UP001203761"/>
    </source>
</evidence>
<dbReference type="Pfam" id="PF03180">
    <property type="entry name" value="Lipoprotein_9"/>
    <property type="match status" value="1"/>
</dbReference>
<keyword evidence="2 7" id="KW-0732">Signal</keyword>
<evidence type="ECO:0000256" key="5">
    <source>
        <dbReference type="ARBA" id="ARBA00023288"/>
    </source>
</evidence>
<evidence type="ECO:0000256" key="4">
    <source>
        <dbReference type="ARBA" id="ARBA00023139"/>
    </source>
</evidence>
<gene>
    <name evidence="8" type="ORF">Bequi_07245</name>
</gene>
<protein>
    <recommendedName>
        <fullName evidence="6">Lipoprotein</fullName>
    </recommendedName>
</protein>
<dbReference type="Proteomes" id="UP001203761">
    <property type="component" value="Unassembled WGS sequence"/>
</dbReference>